<organism evidence="2 3">
    <name type="scientific">Rubripirellula tenax</name>
    <dbReference type="NCBI Taxonomy" id="2528015"/>
    <lineage>
        <taxon>Bacteria</taxon>
        <taxon>Pseudomonadati</taxon>
        <taxon>Planctomycetota</taxon>
        <taxon>Planctomycetia</taxon>
        <taxon>Pirellulales</taxon>
        <taxon>Pirellulaceae</taxon>
        <taxon>Rubripirellula</taxon>
    </lineage>
</organism>
<comment type="caution">
    <text evidence="2">The sequence shown here is derived from an EMBL/GenBank/DDBJ whole genome shotgun (WGS) entry which is preliminary data.</text>
</comment>
<reference evidence="2 3" key="1">
    <citation type="submission" date="2019-02" db="EMBL/GenBank/DDBJ databases">
        <title>Deep-cultivation of Planctomycetes and their phenomic and genomic characterization uncovers novel biology.</title>
        <authorList>
            <person name="Wiegand S."/>
            <person name="Jogler M."/>
            <person name="Boedeker C."/>
            <person name="Pinto D."/>
            <person name="Vollmers J."/>
            <person name="Rivas-Marin E."/>
            <person name="Kohn T."/>
            <person name="Peeters S.H."/>
            <person name="Heuer A."/>
            <person name="Rast P."/>
            <person name="Oberbeckmann S."/>
            <person name="Bunk B."/>
            <person name="Jeske O."/>
            <person name="Meyerdierks A."/>
            <person name="Storesund J.E."/>
            <person name="Kallscheuer N."/>
            <person name="Luecker S."/>
            <person name="Lage O.M."/>
            <person name="Pohl T."/>
            <person name="Merkel B.J."/>
            <person name="Hornburger P."/>
            <person name="Mueller R.-W."/>
            <person name="Bruemmer F."/>
            <person name="Labrenz M."/>
            <person name="Spormann A.M."/>
            <person name="Op Den Camp H."/>
            <person name="Overmann J."/>
            <person name="Amann R."/>
            <person name="Jetten M.S.M."/>
            <person name="Mascher T."/>
            <person name="Medema M.H."/>
            <person name="Devos D.P."/>
            <person name="Kaster A.-K."/>
            <person name="Ovreas L."/>
            <person name="Rohde M."/>
            <person name="Galperin M.Y."/>
            <person name="Jogler C."/>
        </authorList>
    </citation>
    <scope>NUCLEOTIDE SEQUENCE [LARGE SCALE GENOMIC DNA]</scope>
    <source>
        <strain evidence="2 3">Poly51</strain>
    </source>
</reference>
<protein>
    <recommendedName>
        <fullName evidence="4">PEP-CTERM protein-sorting domain-containing protein</fullName>
    </recommendedName>
</protein>
<gene>
    <name evidence="2" type="ORF">Poly51_45410</name>
</gene>
<dbReference type="RefSeq" id="WP_146460114.1">
    <property type="nucleotide sequence ID" value="NZ_SJPW01000006.1"/>
</dbReference>
<feature type="signal peptide" evidence="1">
    <location>
        <begin position="1"/>
        <end position="24"/>
    </location>
</feature>
<feature type="chain" id="PRO_5022737633" description="PEP-CTERM protein-sorting domain-containing protein" evidence="1">
    <location>
        <begin position="25"/>
        <end position="250"/>
    </location>
</feature>
<evidence type="ECO:0000313" key="3">
    <source>
        <dbReference type="Proteomes" id="UP000318288"/>
    </source>
</evidence>
<evidence type="ECO:0000256" key="1">
    <source>
        <dbReference type="SAM" id="SignalP"/>
    </source>
</evidence>
<proteinExistence type="predicted"/>
<dbReference type="EMBL" id="SJPW01000006">
    <property type="protein sequence ID" value="TWU48640.1"/>
    <property type="molecule type" value="Genomic_DNA"/>
</dbReference>
<keyword evidence="1" id="KW-0732">Signal</keyword>
<sequence precursor="true">MKINTTRLILALPLAFLVLSSAKAGVIYDGIDFPGGAASFADQVIRFNPNHSGGPVPTLPNFMDPNAALGAPDYQSSNGIETASGAYSLGSGGLLEVLFSDNALSNSGSGMADLHIFEIGQAVEATFVAVRPTASTAALLGSAFDADGDGFYEVGRIEGATASVDIDAFFQGFAAGQLVFDAVQLIDDASDGGNDPTIGADIDAIGAIASAPPVAAVPEPTALMIWSLAIVGLGMNHRRRRQAASAKLNG</sequence>
<dbReference type="Proteomes" id="UP000318288">
    <property type="component" value="Unassembled WGS sequence"/>
</dbReference>
<keyword evidence="3" id="KW-1185">Reference proteome</keyword>
<dbReference type="AlphaFoldDB" id="A0A5C6EJG7"/>
<dbReference type="OrthoDB" id="121983at2"/>
<evidence type="ECO:0008006" key="4">
    <source>
        <dbReference type="Google" id="ProtNLM"/>
    </source>
</evidence>
<accession>A0A5C6EJG7</accession>
<evidence type="ECO:0000313" key="2">
    <source>
        <dbReference type="EMBL" id="TWU48640.1"/>
    </source>
</evidence>
<name>A0A5C6EJG7_9BACT</name>